<dbReference type="InterPro" id="IPR026444">
    <property type="entry name" value="Secre_tail"/>
</dbReference>
<comment type="caution">
    <text evidence="3">The sequence shown here is derived from an EMBL/GenBank/DDBJ whole genome shotgun (WGS) entry which is preliminary data.</text>
</comment>
<evidence type="ECO:0000256" key="1">
    <source>
        <dbReference type="SAM" id="SignalP"/>
    </source>
</evidence>
<accession>A0A1F7EZM3</accession>
<feature type="domain" description="Secretion system C-terminal sorting" evidence="2">
    <location>
        <begin position="473"/>
        <end position="558"/>
    </location>
</feature>
<dbReference type="AlphaFoldDB" id="A0A1F7EZM3"/>
<reference evidence="3 4" key="1">
    <citation type="journal article" date="2016" name="Nat. Commun.">
        <title>Thousands of microbial genomes shed light on interconnected biogeochemical processes in an aquifer system.</title>
        <authorList>
            <person name="Anantharaman K."/>
            <person name="Brown C.T."/>
            <person name="Hug L.A."/>
            <person name="Sharon I."/>
            <person name="Castelle C.J."/>
            <person name="Probst A.J."/>
            <person name="Thomas B.C."/>
            <person name="Singh A."/>
            <person name="Wilkins M.J."/>
            <person name="Karaoz U."/>
            <person name="Brodie E.L."/>
            <person name="Williams K.H."/>
            <person name="Hubbard S.S."/>
            <person name="Banfield J.F."/>
        </authorList>
    </citation>
    <scope>NUCLEOTIDE SEQUENCE [LARGE SCALE GENOMIC DNA]</scope>
</reference>
<dbReference type="NCBIfam" id="TIGR04183">
    <property type="entry name" value="Por_Secre_tail"/>
    <property type="match status" value="1"/>
</dbReference>
<evidence type="ECO:0000259" key="2">
    <source>
        <dbReference type="Pfam" id="PF18962"/>
    </source>
</evidence>
<dbReference type="Pfam" id="PF18962">
    <property type="entry name" value="Por_Secre_tail"/>
    <property type="match status" value="1"/>
</dbReference>
<gene>
    <name evidence="3" type="ORF">A2519_12485</name>
</gene>
<name>A0A1F7EZM3_UNCRA</name>
<dbReference type="Proteomes" id="UP000179243">
    <property type="component" value="Unassembled WGS sequence"/>
</dbReference>
<proteinExistence type="predicted"/>
<sequence length="561" mass="60811">MIRKALCAGLFMLAAYATAQGFVAPIYSYNSSITFYTDGTAPVAYGQPRTCESVGVFLTSTPRKTISGLAVSGDSMLISTTTDTSGLIVILPYYSNTVVFNRAGVYKAYEVNTEMVCIMAGCNISPLGSVRIYPRIETIPAMSVTGQPVTLDLVLGRVSIACPPTYVSNFHIQRGTVSLSWTEIPPDPRLLCGNIDPQQYGPSFDLGQLDAGEYTVIIEDSITVGTFTVHDFMVVDGHVTIMQHPLINAIPRPVGGVMVTAIRAEECSDWWFLVDNALALDTFRTTTDQFGQFTLNLPYAGVDFEITVQKDGYFPQALYTSQYPVSKSIPPQMDLSFELLDTANTPPAAGIDIVATIDGSPAESVYVSLTGGREMLICPMLLKQPLAKSAGISQNYGGYTDRNGQLSFSGVSLDPYIDYAYYASRYNSQQSYYRQGLVRLNWFMEGVLAIDLWSMKTESSRAASAATGLTVAPNPFNPRTKIVGSLPRFVGEAGGQWAAGSKKIEIKIYSIHGNLIQTLPATASQLAAGITWDASNLASGVYLLKVISGKNVYSKKLLLQR</sequence>
<dbReference type="EMBL" id="MFYX01000160">
    <property type="protein sequence ID" value="OGJ99752.1"/>
    <property type="molecule type" value="Genomic_DNA"/>
</dbReference>
<feature type="chain" id="PRO_5009528301" description="Secretion system C-terminal sorting domain-containing protein" evidence="1">
    <location>
        <begin position="20"/>
        <end position="561"/>
    </location>
</feature>
<evidence type="ECO:0000313" key="4">
    <source>
        <dbReference type="Proteomes" id="UP000179243"/>
    </source>
</evidence>
<protein>
    <recommendedName>
        <fullName evidence="2">Secretion system C-terminal sorting domain-containing protein</fullName>
    </recommendedName>
</protein>
<feature type="signal peptide" evidence="1">
    <location>
        <begin position="1"/>
        <end position="19"/>
    </location>
</feature>
<evidence type="ECO:0000313" key="3">
    <source>
        <dbReference type="EMBL" id="OGJ99752.1"/>
    </source>
</evidence>
<keyword evidence="1" id="KW-0732">Signal</keyword>
<organism evidence="3 4">
    <name type="scientific">Candidatus Raymondbacteria bacterium RIFOXYD12_FULL_49_13</name>
    <dbReference type="NCBI Taxonomy" id="1817890"/>
    <lineage>
        <taxon>Bacteria</taxon>
        <taxon>Raymondiibacteriota</taxon>
    </lineage>
</organism>